<reference evidence="1 2" key="1">
    <citation type="submission" date="2021-03" db="EMBL/GenBank/DDBJ databases">
        <title>Thiomicrorhabdus sp.nov.,novel sulfur-oxidizing bacteria isolated from coastal sediment.</title>
        <authorList>
            <person name="Liu X."/>
        </authorList>
    </citation>
    <scope>NUCLEOTIDE SEQUENCE [LARGE SCALE GENOMIC DNA]</scope>
    <source>
        <strain evidence="1 2">6S2-11</strain>
    </source>
</reference>
<sequence length="248" mass="28562">MQLNPPKHLFLSYEVAEMKNPKLNSKLGELRAIVVADWLYRWRFSSQEVLISLLTNGEKSRERTARDALNRWEKRGLIRSFALLTPISKKGFVLRKDGIFMLSLAMPNTEFSKAFTDTSKLTTSSNIVHDLCSQKALVSQFHKGKRLNYASEWELRNGKSGKIFDLIIENELGKRFGFEVEITPKPLSRLQDAFGKIENALDKQIVQQVIYFCATNGIQKSVQKQINKSGLQHQVQTQVPDFLKQMWR</sequence>
<accession>A0ABS3Q7N9</accession>
<evidence type="ECO:0008006" key="3">
    <source>
        <dbReference type="Google" id="ProtNLM"/>
    </source>
</evidence>
<protein>
    <recommendedName>
        <fullName evidence="3">Replication-relaxation</fullName>
    </recommendedName>
</protein>
<organism evidence="1 2">
    <name type="scientific">Thiomicrorhabdus marina</name>
    <dbReference type="NCBI Taxonomy" id="2818442"/>
    <lineage>
        <taxon>Bacteria</taxon>
        <taxon>Pseudomonadati</taxon>
        <taxon>Pseudomonadota</taxon>
        <taxon>Gammaproteobacteria</taxon>
        <taxon>Thiotrichales</taxon>
        <taxon>Piscirickettsiaceae</taxon>
        <taxon>Thiomicrorhabdus</taxon>
    </lineage>
</organism>
<dbReference type="RefSeq" id="WP_208150984.1">
    <property type="nucleotide sequence ID" value="NZ_JAGETV010000038.1"/>
</dbReference>
<evidence type="ECO:0000313" key="2">
    <source>
        <dbReference type="Proteomes" id="UP000664835"/>
    </source>
</evidence>
<proteinExistence type="predicted"/>
<dbReference type="EMBL" id="JAGETV010000038">
    <property type="protein sequence ID" value="MBO1928369.1"/>
    <property type="molecule type" value="Genomic_DNA"/>
</dbReference>
<dbReference type="Proteomes" id="UP000664835">
    <property type="component" value="Unassembled WGS sequence"/>
</dbReference>
<gene>
    <name evidence="1" type="ORF">J3998_12375</name>
</gene>
<keyword evidence="2" id="KW-1185">Reference proteome</keyword>
<name>A0ABS3Q7N9_9GAMM</name>
<comment type="caution">
    <text evidence="1">The sequence shown here is derived from an EMBL/GenBank/DDBJ whole genome shotgun (WGS) entry which is preliminary data.</text>
</comment>
<evidence type="ECO:0000313" key="1">
    <source>
        <dbReference type="EMBL" id="MBO1928369.1"/>
    </source>
</evidence>